<reference evidence="5 8" key="2">
    <citation type="submission" date="2023-02" db="EMBL/GenBank/DDBJ databases">
        <title>Antimicrobial susceptibility testing and tentative epidemiological cut-off values for Lactobacillaceae family species intended for ingestion.</title>
        <authorList>
            <person name="Noehr-Meldgaard K."/>
            <person name="Struve C."/>
            <person name="Ingmer H."/>
            <person name="Koza A."/>
            <person name="Al-Nakeeb K."/>
            <person name="Agersoe Y."/>
        </authorList>
    </citation>
    <scope>NUCLEOTIDE SEQUENCE [LARGE SCALE GENOMIC DNA]</scope>
    <source>
        <strain evidence="5 8">DSM 20193</strain>
    </source>
</reference>
<evidence type="ECO:0000313" key="6">
    <source>
        <dbReference type="EMBL" id="QEA41194.1"/>
    </source>
</evidence>
<dbReference type="KEGG" id="lpse:FGL85_00895"/>
<keyword evidence="8" id="KW-1185">Reference proteome</keyword>
<dbReference type="InterPro" id="IPR004843">
    <property type="entry name" value="Calcineurin-like_PHP"/>
</dbReference>
<dbReference type="InterPro" id="IPR006146">
    <property type="entry name" value="5'-Nucleotdase_CS"/>
</dbReference>
<gene>
    <name evidence="6" type="ORF">FGL85_00895</name>
    <name evidence="5" type="ORF">P1N92_00400</name>
</gene>
<dbReference type="RefSeq" id="WP_010279755.1">
    <property type="nucleotide sequence ID" value="NZ_CP042383.1"/>
</dbReference>
<dbReference type="Proteomes" id="UP000321296">
    <property type="component" value="Chromosome"/>
</dbReference>
<evidence type="ECO:0000313" key="7">
    <source>
        <dbReference type="Proteomes" id="UP000321296"/>
    </source>
</evidence>
<dbReference type="GO" id="GO:0000166">
    <property type="term" value="F:nucleotide binding"/>
    <property type="evidence" value="ECO:0007669"/>
    <property type="project" value="UniProtKB-KW"/>
</dbReference>
<feature type="domain" description="5'-Nucleotidase C-terminal" evidence="4">
    <location>
        <begin position="317"/>
        <end position="473"/>
    </location>
</feature>
<dbReference type="EMBL" id="CP042383">
    <property type="protein sequence ID" value="QEA41194.1"/>
    <property type="molecule type" value="Genomic_DNA"/>
</dbReference>
<dbReference type="InterPro" id="IPR036907">
    <property type="entry name" value="5'-Nucleotdase_C_sf"/>
</dbReference>
<dbReference type="AlphaFoldDB" id="A0A5B8SYQ2"/>
<dbReference type="Proteomes" id="UP001529201">
    <property type="component" value="Unassembled WGS sequence"/>
</dbReference>
<evidence type="ECO:0000256" key="2">
    <source>
        <dbReference type="RuleBase" id="RU362119"/>
    </source>
</evidence>
<name>A0A5B8SYQ2_LEUPS</name>
<dbReference type="Pfam" id="PF02872">
    <property type="entry name" value="5_nucleotid_C"/>
    <property type="match status" value="1"/>
</dbReference>
<dbReference type="GO" id="GO:0046872">
    <property type="term" value="F:metal ion binding"/>
    <property type="evidence" value="ECO:0007669"/>
    <property type="project" value="InterPro"/>
</dbReference>
<protein>
    <submittedName>
        <fullName evidence="6">Bifunctional metallophosphatase/5'-nucleotidase</fullName>
    </submittedName>
</protein>
<evidence type="ECO:0000313" key="5">
    <source>
        <dbReference type="EMBL" id="MDG9732576.1"/>
    </source>
</evidence>
<sequence length="512" mass="57199">MRITILSTSDTHGFVTPTDFKQRDDMHQPFGFSRAAQVVSNARLQEADDEIVIAIENGDFIQGSPLTNFIAQKAQQFIPVYQEIYDSVGFDARVLGNHEFNFGVDYLKATESDKDVINANLLKANGVPFMGKPYKIVHRKGVKIAILGLTTAYIPHWEQQSNIAGILFNDPVAVAKKWVPKLRELADVVIVSYHGGLERDPLSGELTETDRGENQGYALMRDVPGIDALITGHQHRRLAGKVNGVPFTQPGYRGSDVGCIHLDLQNQISDASLIQTATSVPQQKVMSAVDTAQQATEQYLDKPLGHLTQSAKFADPFAARRDNHPYIQLINRIASERLGVDIVANAIFNDAIHGFDTQVTRREVAINYPYAETLAILKITGSDFKLALEKYASYFSVLNDKVIISPNYQYPKPQHYNYDIWYGIVYAFDISQPIGSRLVDLQYHGHRVADEDELKVGMTTYRAIGGGDFSMFSPDKIIFEDTEEVADIIADYFMQHGTVTLTDAHNFKLFKS</sequence>
<evidence type="ECO:0000259" key="4">
    <source>
        <dbReference type="Pfam" id="PF02872"/>
    </source>
</evidence>
<dbReference type="InterPro" id="IPR006179">
    <property type="entry name" value="5_nucleotidase/apyrase"/>
</dbReference>
<evidence type="ECO:0000256" key="1">
    <source>
        <dbReference type="ARBA" id="ARBA00022729"/>
    </source>
</evidence>
<dbReference type="SUPFAM" id="SSF56300">
    <property type="entry name" value="Metallo-dependent phosphatases"/>
    <property type="match status" value="1"/>
</dbReference>
<accession>A0A5B8SYQ2</accession>
<feature type="domain" description="Calcineurin-like phosphoesterase" evidence="3">
    <location>
        <begin position="4"/>
        <end position="236"/>
    </location>
</feature>
<dbReference type="Gene3D" id="3.90.780.10">
    <property type="entry name" value="5'-Nucleotidase, C-terminal domain"/>
    <property type="match status" value="1"/>
</dbReference>
<dbReference type="Gene3D" id="3.60.21.10">
    <property type="match status" value="1"/>
</dbReference>
<keyword evidence="1" id="KW-0732">Signal</keyword>
<proteinExistence type="inferred from homology"/>
<dbReference type="InterPro" id="IPR008334">
    <property type="entry name" value="5'-Nucleotdase_C"/>
</dbReference>
<dbReference type="GO" id="GO:0030288">
    <property type="term" value="C:outer membrane-bounded periplasmic space"/>
    <property type="evidence" value="ECO:0007669"/>
    <property type="project" value="TreeGrafter"/>
</dbReference>
<dbReference type="GeneID" id="64345554"/>
<keyword evidence="2" id="KW-0547">Nucleotide-binding</keyword>
<comment type="similarity">
    <text evidence="2">Belongs to the 5'-nucleotidase family.</text>
</comment>
<evidence type="ECO:0000313" key="8">
    <source>
        <dbReference type="Proteomes" id="UP001529201"/>
    </source>
</evidence>
<dbReference type="Pfam" id="PF00149">
    <property type="entry name" value="Metallophos"/>
    <property type="match status" value="1"/>
</dbReference>
<dbReference type="PANTHER" id="PTHR11575">
    <property type="entry name" value="5'-NUCLEOTIDASE-RELATED"/>
    <property type="match status" value="1"/>
</dbReference>
<dbReference type="InterPro" id="IPR029052">
    <property type="entry name" value="Metallo-depent_PP-like"/>
</dbReference>
<dbReference type="PROSITE" id="PS00786">
    <property type="entry name" value="5_NUCLEOTIDASE_2"/>
    <property type="match status" value="1"/>
</dbReference>
<keyword evidence="2" id="KW-0378">Hydrolase</keyword>
<dbReference type="PANTHER" id="PTHR11575:SF6">
    <property type="entry name" value="2',3'-CYCLIC-NUCLEOTIDE 2'-PHOSPHODIESTERASE_3'-NUCLEOTIDASE"/>
    <property type="match status" value="1"/>
</dbReference>
<dbReference type="GO" id="GO:0009166">
    <property type="term" value="P:nucleotide catabolic process"/>
    <property type="evidence" value="ECO:0007669"/>
    <property type="project" value="InterPro"/>
</dbReference>
<dbReference type="PRINTS" id="PR01607">
    <property type="entry name" value="APYRASEFAMLY"/>
</dbReference>
<dbReference type="SUPFAM" id="SSF55816">
    <property type="entry name" value="5'-nucleotidase (syn. UDP-sugar hydrolase), C-terminal domain"/>
    <property type="match status" value="1"/>
</dbReference>
<reference evidence="6 7" key="1">
    <citation type="submission" date="2019-06" db="EMBL/GenBank/DDBJ databases">
        <title>Genome analyses of bacteria isolated from kimchi.</title>
        <authorList>
            <person name="Lee S."/>
            <person name="Ahn S."/>
            <person name="Roh S."/>
        </authorList>
    </citation>
    <scope>NUCLEOTIDE SEQUENCE [LARGE SCALE GENOMIC DNA]</scope>
    <source>
        <strain evidence="6 7">CBA3630</strain>
    </source>
</reference>
<organism evidence="6 7">
    <name type="scientific">Leuconostoc pseudomesenteroides</name>
    <dbReference type="NCBI Taxonomy" id="33968"/>
    <lineage>
        <taxon>Bacteria</taxon>
        <taxon>Bacillati</taxon>
        <taxon>Bacillota</taxon>
        <taxon>Bacilli</taxon>
        <taxon>Lactobacillales</taxon>
        <taxon>Lactobacillaceae</taxon>
        <taxon>Leuconostoc</taxon>
    </lineage>
</organism>
<dbReference type="EMBL" id="JARGDN010000001">
    <property type="protein sequence ID" value="MDG9732576.1"/>
    <property type="molecule type" value="Genomic_DNA"/>
</dbReference>
<evidence type="ECO:0000259" key="3">
    <source>
        <dbReference type="Pfam" id="PF00149"/>
    </source>
</evidence>
<dbReference type="GO" id="GO:0016788">
    <property type="term" value="F:hydrolase activity, acting on ester bonds"/>
    <property type="evidence" value="ECO:0007669"/>
    <property type="project" value="InterPro"/>
</dbReference>